<dbReference type="RefSeq" id="WP_184149679.1">
    <property type="nucleotide sequence ID" value="NZ_JACHFM010000002.1"/>
</dbReference>
<gene>
    <name evidence="8" type="primary">atpH</name>
    <name evidence="9" type="ORF">HNP73_002535</name>
</gene>
<name>A0A840SHV9_9RHOB</name>
<proteinExistence type="inferred from homology"/>
<comment type="subcellular location">
    <subcellularLocation>
        <location evidence="8">Cell membrane</location>
        <topology evidence="8">Peripheral membrane protein</topology>
    </subcellularLocation>
    <subcellularLocation>
        <location evidence="1">Membrane</location>
    </subcellularLocation>
</comment>
<reference evidence="9 10" key="1">
    <citation type="submission" date="2020-08" db="EMBL/GenBank/DDBJ databases">
        <title>Genomic Encyclopedia of Type Strains, Phase IV (KMG-IV): sequencing the most valuable type-strain genomes for metagenomic binning, comparative biology and taxonomic classification.</title>
        <authorList>
            <person name="Goeker M."/>
        </authorList>
    </citation>
    <scope>NUCLEOTIDE SEQUENCE [LARGE SCALE GENOMIC DNA]</scope>
    <source>
        <strain evidence="9 10">DSM 101730</strain>
    </source>
</reference>
<evidence type="ECO:0000313" key="9">
    <source>
        <dbReference type="EMBL" id="MBB5222599.1"/>
    </source>
</evidence>
<dbReference type="Pfam" id="PF00213">
    <property type="entry name" value="OSCP"/>
    <property type="match status" value="1"/>
</dbReference>
<protein>
    <recommendedName>
        <fullName evidence="8">ATP synthase subunit delta</fullName>
    </recommendedName>
    <alternativeName>
        <fullName evidence="8">ATP synthase F(1) sector subunit delta</fullName>
    </alternativeName>
    <alternativeName>
        <fullName evidence="8">F-type ATPase subunit delta</fullName>
        <shortName evidence="8">F-ATPase subunit delta</shortName>
    </alternativeName>
</protein>
<dbReference type="EMBL" id="JACHFM010000002">
    <property type="protein sequence ID" value="MBB5222599.1"/>
    <property type="molecule type" value="Genomic_DNA"/>
</dbReference>
<dbReference type="NCBIfam" id="TIGR01145">
    <property type="entry name" value="ATP_synt_delta"/>
    <property type="match status" value="1"/>
</dbReference>
<evidence type="ECO:0000313" key="10">
    <source>
        <dbReference type="Proteomes" id="UP000549457"/>
    </source>
</evidence>
<evidence type="ECO:0000256" key="1">
    <source>
        <dbReference type="ARBA" id="ARBA00004370"/>
    </source>
</evidence>
<keyword evidence="4 8" id="KW-0406">Ion transport</keyword>
<dbReference type="NCBIfam" id="NF004406">
    <property type="entry name" value="PRK05758.3-2"/>
    <property type="match status" value="1"/>
</dbReference>
<keyword evidence="6 8" id="KW-0139">CF(1)</keyword>
<evidence type="ECO:0000256" key="7">
    <source>
        <dbReference type="ARBA" id="ARBA00023310"/>
    </source>
</evidence>
<comment type="function">
    <text evidence="8">This protein is part of the stalk that links CF(0) to CF(1). It either transmits conformational changes from CF(0) to CF(1) or is implicated in proton conduction.</text>
</comment>
<dbReference type="GO" id="GO:0005886">
    <property type="term" value="C:plasma membrane"/>
    <property type="evidence" value="ECO:0007669"/>
    <property type="project" value="UniProtKB-SubCell"/>
</dbReference>
<evidence type="ECO:0000256" key="8">
    <source>
        <dbReference type="HAMAP-Rule" id="MF_01416"/>
    </source>
</evidence>
<dbReference type="GO" id="GO:0045259">
    <property type="term" value="C:proton-transporting ATP synthase complex"/>
    <property type="evidence" value="ECO:0007669"/>
    <property type="project" value="UniProtKB-KW"/>
</dbReference>
<evidence type="ECO:0000256" key="6">
    <source>
        <dbReference type="ARBA" id="ARBA00023196"/>
    </source>
</evidence>
<dbReference type="InterPro" id="IPR020781">
    <property type="entry name" value="ATPase_OSCP/d_CS"/>
</dbReference>
<keyword evidence="10" id="KW-1185">Reference proteome</keyword>
<keyword evidence="7 8" id="KW-0066">ATP synthesis</keyword>
<dbReference type="AlphaFoldDB" id="A0A840SHV9"/>
<accession>A0A840SHV9</accession>
<keyword evidence="3 8" id="KW-0375">Hydrogen ion transport</keyword>
<evidence type="ECO:0000256" key="2">
    <source>
        <dbReference type="ARBA" id="ARBA00022448"/>
    </source>
</evidence>
<keyword evidence="8" id="KW-1003">Cell membrane</keyword>
<dbReference type="NCBIfam" id="NF004402">
    <property type="entry name" value="PRK05758.2-2"/>
    <property type="match status" value="1"/>
</dbReference>
<dbReference type="PANTHER" id="PTHR11910">
    <property type="entry name" value="ATP SYNTHASE DELTA CHAIN"/>
    <property type="match status" value="1"/>
</dbReference>
<evidence type="ECO:0000256" key="4">
    <source>
        <dbReference type="ARBA" id="ARBA00023065"/>
    </source>
</evidence>
<dbReference type="PROSITE" id="PS00389">
    <property type="entry name" value="ATPASE_DELTA"/>
    <property type="match status" value="1"/>
</dbReference>
<evidence type="ECO:0000256" key="3">
    <source>
        <dbReference type="ARBA" id="ARBA00022781"/>
    </source>
</evidence>
<dbReference type="GO" id="GO:0046933">
    <property type="term" value="F:proton-transporting ATP synthase activity, rotational mechanism"/>
    <property type="evidence" value="ECO:0007669"/>
    <property type="project" value="UniProtKB-UniRule"/>
</dbReference>
<evidence type="ECO:0000256" key="5">
    <source>
        <dbReference type="ARBA" id="ARBA00023136"/>
    </source>
</evidence>
<dbReference type="SUPFAM" id="SSF47928">
    <property type="entry name" value="N-terminal domain of the delta subunit of the F1F0-ATP synthase"/>
    <property type="match status" value="1"/>
</dbReference>
<dbReference type="HAMAP" id="MF_01416">
    <property type="entry name" value="ATP_synth_delta_bact"/>
    <property type="match status" value="1"/>
</dbReference>
<keyword evidence="2 8" id="KW-0813">Transport</keyword>
<dbReference type="InterPro" id="IPR026015">
    <property type="entry name" value="ATP_synth_OSCP/delta_N_sf"/>
</dbReference>
<comment type="function">
    <text evidence="8">F(1)F(0) ATP synthase produces ATP from ADP in the presence of a proton or sodium gradient. F-type ATPases consist of two structural domains, F(1) containing the extramembraneous catalytic core and F(0) containing the membrane proton channel, linked together by a central stalk and a peripheral stalk. During catalysis, ATP synthesis in the catalytic domain of F(1) is coupled via a rotary mechanism of the central stalk subunits to proton translocation.</text>
</comment>
<keyword evidence="5 8" id="KW-0472">Membrane</keyword>
<dbReference type="InterPro" id="IPR000711">
    <property type="entry name" value="ATPase_OSCP/dsu"/>
</dbReference>
<dbReference type="PRINTS" id="PR00125">
    <property type="entry name" value="ATPASEDELTA"/>
</dbReference>
<sequence>MSSSASMTTGVAGRYATALFDLAKEGKTLDKVEADVLAFENALAVSPEFREMIGSPIHTRDEHARVIALIGDKLGAGVVVKNTLGLMARNRRLFVLPELIAQMKALIADERGEVTAEVTAAKPLSDEQAKALRKTLKASVGKDVKLDVTVDETLIGGLVVRVGSRMIDTSIRSKLAQLQNVMKEVG</sequence>
<comment type="similarity">
    <text evidence="8">Belongs to the ATPase delta chain family.</text>
</comment>
<dbReference type="Gene3D" id="1.10.520.20">
    <property type="entry name" value="N-terminal domain of the delta subunit of the F1F0-ATP synthase"/>
    <property type="match status" value="1"/>
</dbReference>
<comment type="caution">
    <text evidence="9">The sequence shown here is derived from an EMBL/GenBank/DDBJ whole genome shotgun (WGS) entry which is preliminary data.</text>
</comment>
<organism evidence="9 10">
    <name type="scientific">Amaricoccus macauensis</name>
    <dbReference type="NCBI Taxonomy" id="57001"/>
    <lineage>
        <taxon>Bacteria</taxon>
        <taxon>Pseudomonadati</taxon>
        <taxon>Pseudomonadota</taxon>
        <taxon>Alphaproteobacteria</taxon>
        <taxon>Rhodobacterales</taxon>
        <taxon>Paracoccaceae</taxon>
        <taxon>Amaricoccus</taxon>
    </lineage>
</organism>
<dbReference type="Proteomes" id="UP000549457">
    <property type="component" value="Unassembled WGS sequence"/>
</dbReference>